<sequence length="132" mass="15458">MDILEVVYNRLSTNPVIKNYCENRIKYYEGPETMDSSKPFMIIEPVDVELPAMFSSDEIVADDFFIQVSVEAPQRKIPKEIQAEVRKELRSIGLAQLANGLDEYFKDTKRYVDARRYRGVPFRLFLLEEEVK</sequence>
<dbReference type="AlphaFoldDB" id="A0A6C8N1Z1"/>
<accession>A0A6C8N1Z1</accession>
<protein>
    <submittedName>
        <fullName evidence="1">DUF3168 domain-containing protein</fullName>
    </submittedName>
</protein>
<evidence type="ECO:0000313" key="1">
    <source>
        <dbReference type="EMBL" id="KAA9534133.1"/>
    </source>
</evidence>
<dbReference type="EMBL" id="QDCA01000003">
    <property type="protein sequence ID" value="KAA9534133.1"/>
    <property type="molecule type" value="Genomic_DNA"/>
</dbReference>
<proteinExistence type="predicted"/>
<comment type="caution">
    <text evidence="1">The sequence shown here is derived from an EMBL/GenBank/DDBJ whole genome shotgun (WGS) entry which is preliminary data.</text>
</comment>
<reference evidence="1" key="1">
    <citation type="submission" date="2018-04" db="EMBL/GenBank/DDBJ databases">
        <title>Genome Analysis of a Prevalent Clone of Listeria monocytogenes Sequence Type 87 in China.</title>
        <authorList>
            <person name="Wang Y."/>
        </authorList>
    </citation>
    <scope>NUCLEOTIDE SEQUENCE</scope>
    <source>
        <strain evidence="1">ICDC_LM0449</strain>
    </source>
</reference>
<name>A0A6C8N1Z1_LISMN</name>
<organism evidence="1">
    <name type="scientific">Listeria monocytogenes</name>
    <dbReference type="NCBI Taxonomy" id="1639"/>
    <lineage>
        <taxon>Bacteria</taxon>
        <taxon>Bacillati</taxon>
        <taxon>Bacillota</taxon>
        <taxon>Bacilli</taxon>
        <taxon>Bacillales</taxon>
        <taxon>Listeriaceae</taxon>
        <taxon>Listeria</taxon>
    </lineage>
</organism>
<gene>
    <name evidence="1" type="ORF">DCK33_08315</name>
</gene>